<dbReference type="Pfam" id="PF00440">
    <property type="entry name" value="TetR_N"/>
    <property type="match status" value="1"/>
</dbReference>
<proteinExistence type="predicted"/>
<evidence type="ECO:0000313" key="6">
    <source>
        <dbReference type="Proteomes" id="UP000028864"/>
    </source>
</evidence>
<organism evidence="5 6">
    <name type="scientific">Mycolicibacterium neoaurum</name>
    <name type="common">Mycobacterium neoaurum</name>
    <dbReference type="NCBI Taxonomy" id="1795"/>
    <lineage>
        <taxon>Bacteria</taxon>
        <taxon>Bacillati</taxon>
        <taxon>Actinomycetota</taxon>
        <taxon>Actinomycetes</taxon>
        <taxon>Mycobacteriales</taxon>
        <taxon>Mycobacteriaceae</taxon>
        <taxon>Mycolicibacterium</taxon>
    </lineage>
</organism>
<evidence type="ECO:0000256" key="3">
    <source>
        <dbReference type="SAM" id="MobiDB-lite"/>
    </source>
</evidence>
<dbReference type="Proteomes" id="UP000028864">
    <property type="component" value="Unassembled WGS sequence"/>
</dbReference>
<evidence type="ECO:0000259" key="4">
    <source>
        <dbReference type="PROSITE" id="PS50977"/>
    </source>
</evidence>
<keyword evidence="1 2" id="KW-0238">DNA-binding</keyword>
<dbReference type="PROSITE" id="PS50977">
    <property type="entry name" value="HTH_TETR_2"/>
    <property type="match status" value="1"/>
</dbReference>
<dbReference type="AlphaFoldDB" id="A0AAV2WEV4"/>
<evidence type="ECO:0000256" key="1">
    <source>
        <dbReference type="ARBA" id="ARBA00023125"/>
    </source>
</evidence>
<dbReference type="GO" id="GO:0003677">
    <property type="term" value="F:DNA binding"/>
    <property type="evidence" value="ECO:0007669"/>
    <property type="project" value="UniProtKB-UniRule"/>
</dbReference>
<gene>
    <name evidence="5" type="ORF">BN1047_00376</name>
</gene>
<evidence type="ECO:0000256" key="2">
    <source>
        <dbReference type="PROSITE-ProRule" id="PRU00335"/>
    </source>
</evidence>
<dbReference type="InterPro" id="IPR001647">
    <property type="entry name" value="HTH_TetR"/>
</dbReference>
<accession>A0AAV2WEV4</accession>
<reference evidence="5" key="2">
    <citation type="submission" date="2015-09" db="EMBL/GenBank/DDBJ databases">
        <title>Draft genome sequence of Mycobacterium neoaurum DSM 44074.</title>
        <authorList>
            <person name="Croce O."/>
            <person name="Robert C."/>
            <person name="Raoult D."/>
            <person name="Drancourt M."/>
        </authorList>
    </citation>
    <scope>NUCLEOTIDE SEQUENCE</scope>
    <source>
        <strain evidence="5">DSM 44074</strain>
    </source>
</reference>
<feature type="region of interest" description="Disordered" evidence="3">
    <location>
        <begin position="247"/>
        <end position="267"/>
    </location>
</feature>
<sequence length="267" mass="27799">MGVVSTAGSRQSAAGCDDLLVPDIPQRSYAGQTADARRKHRRSRLIEAAVAAMAENGWRAITVDKLCAGAGLNKRYFYENFTDLDDVATAAVDDIATQVRDATLAAVAFVLTESLETQAHAAVNAVVRTLTADPRRARVLLGSVASSPAVQQHRDSVLAGLTAVLVGHARTVHSVELESDPLARVAPAFIIGGTADAILAFVDGSTDVSIEDLIDSLATLWLITGNGAAEFARARVDQTEACQARAATSSGTNVSVSSRTSSTPSPG</sequence>
<evidence type="ECO:0000313" key="5">
    <source>
        <dbReference type="EMBL" id="CDQ42523.1"/>
    </source>
</evidence>
<dbReference type="EMBL" id="LK021337">
    <property type="protein sequence ID" value="CDQ42523.1"/>
    <property type="molecule type" value="Genomic_DNA"/>
</dbReference>
<feature type="DNA-binding region" description="H-T-H motif" evidence="2">
    <location>
        <begin position="62"/>
        <end position="81"/>
    </location>
</feature>
<dbReference type="SUPFAM" id="SSF46689">
    <property type="entry name" value="Homeodomain-like"/>
    <property type="match status" value="1"/>
</dbReference>
<protein>
    <submittedName>
        <fullName evidence="5">TetR family transcriptional regulator</fullName>
    </submittedName>
</protein>
<name>A0AAV2WEV4_MYCNE</name>
<feature type="compositionally biased region" description="Low complexity" evidence="3">
    <location>
        <begin position="248"/>
        <end position="267"/>
    </location>
</feature>
<dbReference type="Gene3D" id="1.10.357.10">
    <property type="entry name" value="Tetracycline Repressor, domain 2"/>
    <property type="match status" value="1"/>
</dbReference>
<feature type="domain" description="HTH tetR-type" evidence="4">
    <location>
        <begin position="39"/>
        <end position="99"/>
    </location>
</feature>
<reference evidence="5" key="1">
    <citation type="submission" date="2014-05" db="EMBL/GenBank/DDBJ databases">
        <authorList>
            <person name="Urmite Genomes"/>
        </authorList>
    </citation>
    <scope>NUCLEOTIDE SEQUENCE</scope>
    <source>
        <strain evidence="5">DSM 44074</strain>
    </source>
</reference>
<dbReference type="InterPro" id="IPR009057">
    <property type="entry name" value="Homeodomain-like_sf"/>
</dbReference>